<organism evidence="1 2">
    <name type="scientific">Anaerotruncus colihominis</name>
    <dbReference type="NCBI Taxonomy" id="169435"/>
    <lineage>
        <taxon>Bacteria</taxon>
        <taxon>Bacillati</taxon>
        <taxon>Bacillota</taxon>
        <taxon>Clostridia</taxon>
        <taxon>Eubacteriales</taxon>
        <taxon>Oscillospiraceae</taxon>
        <taxon>Anaerotruncus</taxon>
    </lineage>
</organism>
<dbReference type="Proteomes" id="UP000095765">
    <property type="component" value="Unassembled WGS sequence"/>
</dbReference>
<name>A0A174R3X9_9FIRM</name>
<dbReference type="EMBL" id="CZBE01000012">
    <property type="protein sequence ID" value="CUP80223.1"/>
    <property type="molecule type" value="Genomic_DNA"/>
</dbReference>
<gene>
    <name evidence="1" type="ORF">ERS852551_02008</name>
</gene>
<sequence>MGFETFTKGMQDANEVLNRNFAAAETQLSSKAERYTKMITGDGIPQTVQEILALEPGIYSWVQSTALDWQPVDTPSGAMRVEFKNHCANGTGTRTYELAYTDGAANLRRYFGESGPEYTIRWTRMASSVSSNSYLFPFQNKFFGTLKYTKNQFGEVLLRGDIANRGGVAFTPDTDYIFGYLPEGYCPDDNIAAWIPCGMRSVSGSATIPSTVLIRPNGETSLHTPINVTTEAIICISAMFTAS</sequence>
<dbReference type="OrthoDB" id="1870199at2"/>
<evidence type="ECO:0000313" key="2">
    <source>
        <dbReference type="Proteomes" id="UP000095765"/>
    </source>
</evidence>
<evidence type="ECO:0000313" key="1">
    <source>
        <dbReference type="EMBL" id="CUP80223.1"/>
    </source>
</evidence>
<reference evidence="1 2" key="1">
    <citation type="submission" date="2015-09" db="EMBL/GenBank/DDBJ databases">
        <authorList>
            <consortium name="Pathogen Informatics"/>
        </authorList>
    </citation>
    <scope>NUCLEOTIDE SEQUENCE [LARGE SCALE GENOMIC DNA]</scope>
    <source>
        <strain evidence="1 2">2789STDY5834939</strain>
    </source>
</reference>
<dbReference type="AlphaFoldDB" id="A0A174R3X9"/>
<accession>A0A174R3X9</accession>
<protein>
    <submittedName>
        <fullName evidence="1">Uncharacterized protein</fullName>
    </submittedName>
</protein>
<dbReference type="RefSeq" id="WP_055245260.1">
    <property type="nucleotide sequence ID" value="NZ_CZBE01000012.1"/>
</dbReference>
<proteinExistence type="predicted"/>